<reference evidence="1 2" key="1">
    <citation type="journal article" date="2016" name="Nat. Commun.">
        <title>Thousands of microbial genomes shed light on interconnected biogeochemical processes in an aquifer system.</title>
        <authorList>
            <person name="Anantharaman K."/>
            <person name="Brown C.T."/>
            <person name="Hug L.A."/>
            <person name="Sharon I."/>
            <person name="Castelle C.J."/>
            <person name="Probst A.J."/>
            <person name="Thomas B.C."/>
            <person name="Singh A."/>
            <person name="Wilkins M.J."/>
            <person name="Karaoz U."/>
            <person name="Brodie E.L."/>
            <person name="Williams K.H."/>
            <person name="Hubbard S.S."/>
            <person name="Banfield J.F."/>
        </authorList>
    </citation>
    <scope>NUCLEOTIDE SEQUENCE [LARGE SCALE GENOMIC DNA]</scope>
</reference>
<comment type="caution">
    <text evidence="1">The sequence shown here is derived from an EMBL/GenBank/DDBJ whole genome shotgun (WGS) entry which is preliminary data.</text>
</comment>
<dbReference type="Proteomes" id="UP000178023">
    <property type="component" value="Unassembled WGS sequence"/>
</dbReference>
<protein>
    <submittedName>
        <fullName evidence="1">Uncharacterized protein</fullName>
    </submittedName>
</protein>
<name>A0A1F8EZ20_9BACT</name>
<sequence length="104" mass="12116">MKKILILLVLITVASVIASVITEARTRESKQVCDDLLRTLFDTQDRMGKDCSDRFNRIGRALRARRLPKLSNDSWLQFKRACYATHEFAKIIREFDDTYMSLCN</sequence>
<dbReference type="AlphaFoldDB" id="A0A1F8EZ20"/>
<gene>
    <name evidence="1" type="ORF">A2750_04170</name>
</gene>
<dbReference type="EMBL" id="MGJL01000041">
    <property type="protein sequence ID" value="OGN06124.1"/>
    <property type="molecule type" value="Genomic_DNA"/>
</dbReference>
<evidence type="ECO:0000313" key="1">
    <source>
        <dbReference type="EMBL" id="OGN06124.1"/>
    </source>
</evidence>
<accession>A0A1F8EZ20</accession>
<proteinExistence type="predicted"/>
<evidence type="ECO:0000313" key="2">
    <source>
        <dbReference type="Proteomes" id="UP000178023"/>
    </source>
</evidence>
<organism evidence="1 2">
    <name type="scientific">Candidatus Yanofskybacteria bacterium RIFCSPHIGHO2_01_FULL_45_42</name>
    <dbReference type="NCBI Taxonomy" id="1802671"/>
    <lineage>
        <taxon>Bacteria</taxon>
        <taxon>Candidatus Yanofskyibacteriota</taxon>
    </lineage>
</organism>